<keyword evidence="2" id="KW-1185">Reference proteome</keyword>
<dbReference type="OrthoDB" id="5965859at2759"/>
<sequence length="207" mass="24294">MRQRGNLFHDDSRIRHQYDEMPLTMKELGVEKGFDFDFKYGQKSACEFNEDLAAIDQSMMHSPKINRHRKKKRRKYPKFRFVPSLEAIKENELFETHFESIRKLDKDLASIHEERALNRGMSIAEEGRRERRKRAETVILAGGTKSRKGKMQRGNNNPILNDMWSIFCPLLKLEKICVEANDPSVFATPITHKEEKLWGLLTIPSIF</sequence>
<protein>
    <submittedName>
        <fullName evidence="1">Uncharacterized protein</fullName>
    </submittedName>
</protein>
<dbReference type="Proteomes" id="UP000225706">
    <property type="component" value="Unassembled WGS sequence"/>
</dbReference>
<dbReference type="EMBL" id="LSMT01000153">
    <property type="protein sequence ID" value="PFX25329.1"/>
    <property type="molecule type" value="Genomic_DNA"/>
</dbReference>
<proteinExistence type="predicted"/>
<name>A0A2B4S8A8_STYPI</name>
<gene>
    <name evidence="1" type="ORF">AWC38_SpisGene10029</name>
</gene>
<reference evidence="2" key="1">
    <citation type="journal article" date="2017" name="bioRxiv">
        <title>Comparative analysis of the genomes of Stylophora pistillata and Acropora digitifera provides evidence for extensive differences between species of corals.</title>
        <authorList>
            <person name="Voolstra C.R."/>
            <person name="Li Y."/>
            <person name="Liew Y.J."/>
            <person name="Baumgarten S."/>
            <person name="Zoccola D."/>
            <person name="Flot J.-F."/>
            <person name="Tambutte S."/>
            <person name="Allemand D."/>
            <person name="Aranda M."/>
        </authorList>
    </citation>
    <scope>NUCLEOTIDE SEQUENCE [LARGE SCALE GENOMIC DNA]</scope>
</reference>
<comment type="caution">
    <text evidence="1">The sequence shown here is derived from an EMBL/GenBank/DDBJ whole genome shotgun (WGS) entry which is preliminary data.</text>
</comment>
<dbReference type="AlphaFoldDB" id="A0A2B4S8A8"/>
<accession>A0A2B4S8A8</accession>
<evidence type="ECO:0000313" key="1">
    <source>
        <dbReference type="EMBL" id="PFX25329.1"/>
    </source>
</evidence>
<evidence type="ECO:0000313" key="2">
    <source>
        <dbReference type="Proteomes" id="UP000225706"/>
    </source>
</evidence>
<organism evidence="1 2">
    <name type="scientific">Stylophora pistillata</name>
    <name type="common">Smooth cauliflower coral</name>
    <dbReference type="NCBI Taxonomy" id="50429"/>
    <lineage>
        <taxon>Eukaryota</taxon>
        <taxon>Metazoa</taxon>
        <taxon>Cnidaria</taxon>
        <taxon>Anthozoa</taxon>
        <taxon>Hexacorallia</taxon>
        <taxon>Scleractinia</taxon>
        <taxon>Astrocoeniina</taxon>
        <taxon>Pocilloporidae</taxon>
        <taxon>Stylophora</taxon>
    </lineage>
</organism>